<dbReference type="Proteomes" id="UP000701801">
    <property type="component" value="Unassembled WGS sequence"/>
</dbReference>
<organism evidence="2 3">
    <name type="scientific">Hymenoscyphus albidus</name>
    <dbReference type="NCBI Taxonomy" id="595503"/>
    <lineage>
        <taxon>Eukaryota</taxon>
        <taxon>Fungi</taxon>
        <taxon>Dikarya</taxon>
        <taxon>Ascomycota</taxon>
        <taxon>Pezizomycotina</taxon>
        <taxon>Leotiomycetes</taxon>
        <taxon>Helotiales</taxon>
        <taxon>Helotiaceae</taxon>
        <taxon>Hymenoscyphus</taxon>
    </lineage>
</organism>
<dbReference type="PANTHER" id="PTHR43355:SF7">
    <property type="entry name" value="NAD(P)-BINDING DOMAIN-CONTAINING PROTEIN"/>
    <property type="match status" value="1"/>
</dbReference>
<accession>A0A9N9Q1I5</accession>
<feature type="domain" description="NAD(P)-binding" evidence="1">
    <location>
        <begin position="7"/>
        <end position="101"/>
    </location>
</feature>
<evidence type="ECO:0000313" key="3">
    <source>
        <dbReference type="Proteomes" id="UP000701801"/>
    </source>
</evidence>
<dbReference type="AlphaFoldDB" id="A0A9N9Q1I5"/>
<dbReference type="PANTHER" id="PTHR43355">
    <property type="entry name" value="FLAVIN REDUCTASE (NADPH)"/>
    <property type="match status" value="1"/>
</dbReference>
<comment type="caution">
    <text evidence="2">The sequence shown here is derived from an EMBL/GenBank/DDBJ whole genome shotgun (WGS) entry which is preliminary data.</text>
</comment>
<dbReference type="SUPFAM" id="SSF51735">
    <property type="entry name" value="NAD(P)-binding Rossmann-fold domains"/>
    <property type="match status" value="1"/>
</dbReference>
<reference evidence="2" key="1">
    <citation type="submission" date="2021-07" db="EMBL/GenBank/DDBJ databases">
        <authorList>
            <person name="Durling M."/>
        </authorList>
    </citation>
    <scope>NUCLEOTIDE SEQUENCE</scope>
</reference>
<keyword evidence="3" id="KW-1185">Reference proteome</keyword>
<evidence type="ECO:0000259" key="1">
    <source>
        <dbReference type="Pfam" id="PF13460"/>
    </source>
</evidence>
<dbReference type="InterPro" id="IPR051606">
    <property type="entry name" value="Polyketide_Oxido-like"/>
</dbReference>
<dbReference type="GO" id="GO:0016646">
    <property type="term" value="F:oxidoreductase activity, acting on the CH-NH group of donors, NAD or NADP as acceptor"/>
    <property type="evidence" value="ECO:0007669"/>
    <property type="project" value="TreeGrafter"/>
</dbReference>
<sequence length="259" mass="28151">MKVLLLGVTGNVGSRMLPALLARNHQVVAYVRTPSKIPSEAKSKIDSIVTGSATDSEAIKAAITSHSCDAIVNAAGVAPMTRFHSQGDFSTIFAAVVKAAALEAGRERGGAPIRCWLMSGFGILDSPKKPYMMADYIPMFPAHKPNYMLIKSHPVEELAWSLFCATQMFPRYDTPRYPADTDAASNLVAKSDAPPAWTERFRCVPLIGNYLNVMAQSQSCFSVLENCVDFMAADLEMGLRSEWVGKRVGVMEKSKVKAV</sequence>
<dbReference type="InterPro" id="IPR036291">
    <property type="entry name" value="NAD(P)-bd_dom_sf"/>
</dbReference>
<protein>
    <recommendedName>
        <fullName evidence="1">NAD(P)-binding domain-containing protein</fullName>
    </recommendedName>
</protein>
<evidence type="ECO:0000313" key="2">
    <source>
        <dbReference type="EMBL" id="CAG8976125.1"/>
    </source>
</evidence>
<dbReference type="Gene3D" id="3.40.50.720">
    <property type="entry name" value="NAD(P)-binding Rossmann-like Domain"/>
    <property type="match status" value="1"/>
</dbReference>
<dbReference type="InterPro" id="IPR016040">
    <property type="entry name" value="NAD(P)-bd_dom"/>
</dbReference>
<dbReference type="Pfam" id="PF13460">
    <property type="entry name" value="NAD_binding_10"/>
    <property type="match status" value="1"/>
</dbReference>
<gene>
    <name evidence="2" type="ORF">HYALB_00002407</name>
</gene>
<dbReference type="EMBL" id="CAJVRM010000162">
    <property type="protein sequence ID" value="CAG8976125.1"/>
    <property type="molecule type" value="Genomic_DNA"/>
</dbReference>
<name>A0A9N9Q1I5_9HELO</name>
<dbReference type="OrthoDB" id="10254221at2759"/>
<proteinExistence type="predicted"/>